<accession>A0A0C2MWW3</accession>
<reference evidence="1 2" key="1">
    <citation type="journal article" date="2014" name="Genome Biol. Evol.">
        <title>The genome of the myxosporean Thelohanellus kitauei shows adaptations to nutrient acquisition within its fish host.</title>
        <authorList>
            <person name="Yang Y."/>
            <person name="Xiong J."/>
            <person name="Zhou Z."/>
            <person name="Huo F."/>
            <person name="Miao W."/>
            <person name="Ran C."/>
            <person name="Liu Y."/>
            <person name="Zhang J."/>
            <person name="Feng J."/>
            <person name="Wang M."/>
            <person name="Wang M."/>
            <person name="Wang L."/>
            <person name="Yao B."/>
        </authorList>
    </citation>
    <scope>NUCLEOTIDE SEQUENCE [LARGE SCALE GENOMIC DNA]</scope>
    <source>
        <strain evidence="1">Wuqing</strain>
    </source>
</reference>
<evidence type="ECO:0000313" key="1">
    <source>
        <dbReference type="EMBL" id="KII71846.1"/>
    </source>
</evidence>
<gene>
    <name evidence="1" type="ORF">RF11_01391</name>
</gene>
<comment type="caution">
    <text evidence="1">The sequence shown here is derived from an EMBL/GenBank/DDBJ whole genome shotgun (WGS) entry which is preliminary data.</text>
</comment>
<dbReference type="OrthoDB" id="6277121at2759"/>
<name>A0A0C2MWW3_THEKT</name>
<keyword evidence="2" id="KW-1185">Reference proteome</keyword>
<proteinExistence type="predicted"/>
<dbReference type="EMBL" id="JWZT01001610">
    <property type="protein sequence ID" value="KII71846.1"/>
    <property type="molecule type" value="Genomic_DNA"/>
</dbReference>
<organism evidence="1 2">
    <name type="scientific">Thelohanellus kitauei</name>
    <name type="common">Myxosporean</name>
    <dbReference type="NCBI Taxonomy" id="669202"/>
    <lineage>
        <taxon>Eukaryota</taxon>
        <taxon>Metazoa</taxon>
        <taxon>Cnidaria</taxon>
        <taxon>Myxozoa</taxon>
        <taxon>Myxosporea</taxon>
        <taxon>Bivalvulida</taxon>
        <taxon>Platysporina</taxon>
        <taxon>Myxobolidae</taxon>
        <taxon>Thelohanellus</taxon>
    </lineage>
</organism>
<sequence>MISIDRLSWGADEASGKCTTTEYRSRLHGKKQREGEAVEDFWDDLRILGDKAYPSLSDLERNDILIDLVIDGLQCMEVKKARKFSPPNSMENALAVAKRLIAVEAECMDDTGSKIPQCNAVNVEKSLDSERI</sequence>
<evidence type="ECO:0000313" key="2">
    <source>
        <dbReference type="Proteomes" id="UP000031668"/>
    </source>
</evidence>
<dbReference type="Proteomes" id="UP000031668">
    <property type="component" value="Unassembled WGS sequence"/>
</dbReference>
<dbReference type="AlphaFoldDB" id="A0A0C2MWW3"/>
<protein>
    <submittedName>
        <fullName evidence="1">Uncharacterized protein</fullName>
    </submittedName>
</protein>